<dbReference type="Proteomes" id="UP000734854">
    <property type="component" value="Unassembled WGS sequence"/>
</dbReference>
<dbReference type="AlphaFoldDB" id="A0A8J5LZH7"/>
<accession>A0A8J5LZH7</accession>
<evidence type="ECO:0000256" key="1">
    <source>
        <dbReference type="SAM" id="MobiDB-lite"/>
    </source>
</evidence>
<evidence type="ECO:0000313" key="2">
    <source>
        <dbReference type="EMBL" id="KAG6528274.1"/>
    </source>
</evidence>
<name>A0A8J5LZH7_ZINOF</name>
<gene>
    <name evidence="2" type="ORF">ZIOFF_010425</name>
</gene>
<organism evidence="2 3">
    <name type="scientific">Zingiber officinale</name>
    <name type="common">Ginger</name>
    <name type="synonym">Amomum zingiber</name>
    <dbReference type="NCBI Taxonomy" id="94328"/>
    <lineage>
        <taxon>Eukaryota</taxon>
        <taxon>Viridiplantae</taxon>
        <taxon>Streptophyta</taxon>
        <taxon>Embryophyta</taxon>
        <taxon>Tracheophyta</taxon>
        <taxon>Spermatophyta</taxon>
        <taxon>Magnoliopsida</taxon>
        <taxon>Liliopsida</taxon>
        <taxon>Zingiberales</taxon>
        <taxon>Zingiberaceae</taxon>
        <taxon>Zingiber</taxon>
    </lineage>
</organism>
<feature type="compositionally biased region" description="Polar residues" evidence="1">
    <location>
        <begin position="89"/>
        <end position="101"/>
    </location>
</feature>
<comment type="caution">
    <text evidence="2">The sequence shown here is derived from an EMBL/GenBank/DDBJ whole genome shotgun (WGS) entry which is preliminary data.</text>
</comment>
<keyword evidence="3" id="KW-1185">Reference proteome</keyword>
<dbReference type="EMBL" id="JACMSC010000003">
    <property type="protein sequence ID" value="KAG6528274.1"/>
    <property type="molecule type" value="Genomic_DNA"/>
</dbReference>
<protein>
    <submittedName>
        <fullName evidence="2">Uncharacterized protein</fullName>
    </submittedName>
</protein>
<sequence length="119" mass="13243">MEPHLECFWCSRIVVGGRLMLKCYDDDRDMGCRLNRVSRLCAEEHQEITRSRQCKVSNEKYETKSVGAVDGNMATSTLRSRATSCKPTVSLSKNASCSSTMLPARPAQTRMDSPVPPAN</sequence>
<feature type="region of interest" description="Disordered" evidence="1">
    <location>
        <begin position="89"/>
        <end position="119"/>
    </location>
</feature>
<reference evidence="2 3" key="1">
    <citation type="submission" date="2020-08" db="EMBL/GenBank/DDBJ databases">
        <title>Plant Genome Project.</title>
        <authorList>
            <person name="Zhang R.-G."/>
        </authorList>
    </citation>
    <scope>NUCLEOTIDE SEQUENCE [LARGE SCALE GENOMIC DNA]</scope>
    <source>
        <tissue evidence="2">Rhizome</tissue>
    </source>
</reference>
<proteinExistence type="predicted"/>
<evidence type="ECO:0000313" key="3">
    <source>
        <dbReference type="Proteomes" id="UP000734854"/>
    </source>
</evidence>